<evidence type="ECO:0000256" key="3">
    <source>
        <dbReference type="ARBA" id="ARBA00022679"/>
    </source>
</evidence>
<dbReference type="InterPro" id="IPR017475">
    <property type="entry name" value="EPS_sugar_tfrase"/>
</dbReference>
<dbReference type="Pfam" id="PF02397">
    <property type="entry name" value="Bac_transf"/>
    <property type="match status" value="1"/>
</dbReference>
<comment type="subcellular location">
    <subcellularLocation>
        <location evidence="1">Membrane</location>
        <topology evidence="1">Multi-pass membrane protein</topology>
    </subcellularLocation>
</comment>
<evidence type="ECO:0000256" key="6">
    <source>
        <dbReference type="ARBA" id="ARBA00023136"/>
    </source>
</evidence>
<evidence type="ECO:0000313" key="10">
    <source>
        <dbReference type="Proteomes" id="UP001500571"/>
    </source>
</evidence>
<dbReference type="InterPro" id="IPR003362">
    <property type="entry name" value="Bact_transf"/>
</dbReference>
<accession>A0ABN2Q7A7</accession>
<feature type="domain" description="Bacterial sugar transferase" evidence="8">
    <location>
        <begin position="52"/>
        <end position="237"/>
    </location>
</feature>
<protein>
    <recommendedName>
        <fullName evidence="8">Bacterial sugar transferase domain-containing protein</fullName>
    </recommendedName>
</protein>
<keyword evidence="6 7" id="KW-0472">Membrane</keyword>
<dbReference type="RefSeq" id="WP_344041399.1">
    <property type="nucleotide sequence ID" value="NZ_BAAAPB010000001.1"/>
</dbReference>
<evidence type="ECO:0000313" key="9">
    <source>
        <dbReference type="EMBL" id="GAA1946259.1"/>
    </source>
</evidence>
<evidence type="ECO:0000256" key="5">
    <source>
        <dbReference type="ARBA" id="ARBA00022989"/>
    </source>
</evidence>
<evidence type="ECO:0000256" key="4">
    <source>
        <dbReference type="ARBA" id="ARBA00022692"/>
    </source>
</evidence>
<keyword evidence="5 7" id="KW-1133">Transmembrane helix</keyword>
<dbReference type="PANTHER" id="PTHR30576:SF10">
    <property type="entry name" value="SLL5057 PROTEIN"/>
    <property type="match status" value="1"/>
</dbReference>
<evidence type="ECO:0000259" key="8">
    <source>
        <dbReference type="Pfam" id="PF02397"/>
    </source>
</evidence>
<dbReference type="PANTHER" id="PTHR30576">
    <property type="entry name" value="COLANIC BIOSYNTHESIS UDP-GLUCOSE LIPID CARRIER TRANSFERASE"/>
    <property type="match status" value="1"/>
</dbReference>
<gene>
    <name evidence="9" type="ORF">GCM10009798_01560</name>
</gene>
<comment type="caution">
    <text evidence="9">The sequence shown here is derived from an EMBL/GenBank/DDBJ whole genome shotgun (WGS) entry which is preliminary data.</text>
</comment>
<dbReference type="EMBL" id="BAAAPB010000001">
    <property type="protein sequence ID" value="GAA1946259.1"/>
    <property type="molecule type" value="Genomic_DNA"/>
</dbReference>
<dbReference type="Proteomes" id="UP001500571">
    <property type="component" value="Unassembled WGS sequence"/>
</dbReference>
<feature type="transmembrane region" description="Helical" evidence="7">
    <location>
        <begin position="56"/>
        <end position="78"/>
    </location>
</feature>
<proteinExistence type="inferred from homology"/>
<evidence type="ECO:0000256" key="2">
    <source>
        <dbReference type="ARBA" id="ARBA00006464"/>
    </source>
</evidence>
<sequence>MSDLTTHLTRNLAAHGAPRRFADHAPHRSRLLIVPARAGRRRSPLQEAVKAGADRALASLLLLLLAVPMLAVALAVRLDSAGPVIFRQTRVGRHGRHFSIYKFRSMTVDAEVRLHGLRTFNEADGPMFKMREDPRVTRVGRFIRRTSLDELPQLWNVVRGEMSLVGPRPALPEEVASYDARERRRLEVRPGMTGAWQVSGRSRLGWDETVDLDLAYVDDWSLWVDVVLLARTVGAVVSGDGAG</sequence>
<reference evidence="9 10" key="1">
    <citation type="journal article" date="2019" name="Int. J. Syst. Evol. Microbiol.">
        <title>The Global Catalogue of Microorganisms (GCM) 10K type strain sequencing project: providing services to taxonomists for standard genome sequencing and annotation.</title>
        <authorList>
            <consortium name="The Broad Institute Genomics Platform"/>
            <consortium name="The Broad Institute Genome Sequencing Center for Infectious Disease"/>
            <person name="Wu L."/>
            <person name="Ma J."/>
        </authorList>
    </citation>
    <scope>NUCLEOTIDE SEQUENCE [LARGE SCALE GENOMIC DNA]</scope>
    <source>
        <strain evidence="9 10">JCM 15309</strain>
    </source>
</reference>
<organism evidence="9 10">
    <name type="scientific">Nocardioides panacihumi</name>
    <dbReference type="NCBI Taxonomy" id="400774"/>
    <lineage>
        <taxon>Bacteria</taxon>
        <taxon>Bacillati</taxon>
        <taxon>Actinomycetota</taxon>
        <taxon>Actinomycetes</taxon>
        <taxon>Propionibacteriales</taxon>
        <taxon>Nocardioidaceae</taxon>
        <taxon>Nocardioides</taxon>
    </lineage>
</organism>
<keyword evidence="10" id="KW-1185">Reference proteome</keyword>
<evidence type="ECO:0000256" key="1">
    <source>
        <dbReference type="ARBA" id="ARBA00004141"/>
    </source>
</evidence>
<comment type="similarity">
    <text evidence="2">Belongs to the bacterial sugar transferase family.</text>
</comment>
<keyword evidence="3" id="KW-0808">Transferase</keyword>
<dbReference type="NCBIfam" id="TIGR03025">
    <property type="entry name" value="EPS_sugtrans"/>
    <property type="match status" value="1"/>
</dbReference>
<keyword evidence="4 7" id="KW-0812">Transmembrane</keyword>
<name>A0ABN2Q7A7_9ACTN</name>
<evidence type="ECO:0000256" key="7">
    <source>
        <dbReference type="SAM" id="Phobius"/>
    </source>
</evidence>